<evidence type="ECO:0000313" key="1">
    <source>
        <dbReference type="EMBL" id="VVJ21799.1"/>
    </source>
</evidence>
<accession>A0A6I8LUQ2</accession>
<dbReference type="RefSeq" id="WP_196425640.1">
    <property type="nucleotide sequence ID" value="NZ_CABVGP010000002.1"/>
</dbReference>
<reference evidence="1 2" key="1">
    <citation type="submission" date="2019-09" db="EMBL/GenBank/DDBJ databases">
        <authorList>
            <person name="Leyn A S."/>
        </authorList>
    </citation>
    <scope>NUCLEOTIDE SEQUENCE [LARGE SCALE GENOMIC DNA]</scope>
    <source>
        <strain evidence="1">AA231_1</strain>
    </source>
</reference>
<dbReference type="NCBIfam" id="NF038206">
    <property type="entry name" value="RGCVC_fam"/>
    <property type="match status" value="1"/>
</dbReference>
<dbReference type="AlphaFoldDB" id="A0A6I8LUQ2"/>
<protein>
    <submittedName>
        <fullName evidence="1">Uncharacterized protein</fullName>
    </submittedName>
</protein>
<keyword evidence="2" id="KW-1185">Reference proteome</keyword>
<gene>
    <name evidence="1" type="ORF">AA23TX_06815</name>
</gene>
<proteinExistence type="predicted"/>
<dbReference type="EMBL" id="CABVGP010000002">
    <property type="protein sequence ID" value="VVJ21799.1"/>
    <property type="molecule type" value="Genomic_DNA"/>
</dbReference>
<sequence>MSSIDVESGVAVAEIGDPVVTACAVCPHPAGSHDVIARRFCTATQAGAFTRGCVCSGGPEKATAAMRVRK</sequence>
<name>A0A6I8LUQ2_9PSEU</name>
<evidence type="ECO:0000313" key="2">
    <source>
        <dbReference type="Proteomes" id="UP000399805"/>
    </source>
</evidence>
<organism evidence="1 2">
    <name type="scientific">Amycolatopsis camponoti</name>
    <dbReference type="NCBI Taxonomy" id="2606593"/>
    <lineage>
        <taxon>Bacteria</taxon>
        <taxon>Bacillati</taxon>
        <taxon>Actinomycetota</taxon>
        <taxon>Actinomycetes</taxon>
        <taxon>Pseudonocardiales</taxon>
        <taxon>Pseudonocardiaceae</taxon>
        <taxon>Amycolatopsis</taxon>
    </lineage>
</organism>
<dbReference type="Proteomes" id="UP000399805">
    <property type="component" value="Unassembled WGS sequence"/>
</dbReference>